<dbReference type="AlphaFoldDB" id="A0ABD1WNP9"/>
<reference evidence="2" key="1">
    <citation type="submission" date="2024-07" db="EMBL/GenBank/DDBJ databases">
        <title>Two chromosome-level genome assemblies of Korean endemic species Abeliophyllum distichum and Forsythia ovata (Oleaceae).</title>
        <authorList>
            <person name="Jang H."/>
        </authorList>
    </citation>
    <scope>NUCLEOTIDE SEQUENCE [LARGE SCALE GENOMIC DNA]</scope>
</reference>
<sequence>MAPNILINAQTTMSPKVIETTTAREKAGLTLLNGLILHKAIELPALLEYERHKRPSGELELPVATLPEASVIDNERNWVHDDNWKCVVGYVCQVLLLGYEDECKIATTQNYTLGFNA</sequence>
<proteinExistence type="predicted"/>
<accession>A0ABD1WNP9</accession>
<gene>
    <name evidence="1" type="ORF">Fot_12692</name>
</gene>
<evidence type="ECO:0000313" key="2">
    <source>
        <dbReference type="Proteomes" id="UP001604277"/>
    </source>
</evidence>
<organism evidence="1 2">
    <name type="scientific">Forsythia ovata</name>
    <dbReference type="NCBI Taxonomy" id="205694"/>
    <lineage>
        <taxon>Eukaryota</taxon>
        <taxon>Viridiplantae</taxon>
        <taxon>Streptophyta</taxon>
        <taxon>Embryophyta</taxon>
        <taxon>Tracheophyta</taxon>
        <taxon>Spermatophyta</taxon>
        <taxon>Magnoliopsida</taxon>
        <taxon>eudicotyledons</taxon>
        <taxon>Gunneridae</taxon>
        <taxon>Pentapetalae</taxon>
        <taxon>asterids</taxon>
        <taxon>lamiids</taxon>
        <taxon>Lamiales</taxon>
        <taxon>Oleaceae</taxon>
        <taxon>Forsythieae</taxon>
        <taxon>Forsythia</taxon>
    </lineage>
</organism>
<name>A0ABD1WNP9_9LAMI</name>
<dbReference type="EMBL" id="JBFOLJ010000003">
    <property type="protein sequence ID" value="KAL2551162.1"/>
    <property type="molecule type" value="Genomic_DNA"/>
</dbReference>
<dbReference type="Proteomes" id="UP001604277">
    <property type="component" value="Unassembled WGS sequence"/>
</dbReference>
<keyword evidence="2" id="KW-1185">Reference proteome</keyword>
<protein>
    <submittedName>
        <fullName evidence="1">Uncharacterized protein</fullName>
    </submittedName>
</protein>
<comment type="caution">
    <text evidence="1">The sequence shown here is derived from an EMBL/GenBank/DDBJ whole genome shotgun (WGS) entry which is preliminary data.</text>
</comment>
<evidence type="ECO:0000313" key="1">
    <source>
        <dbReference type="EMBL" id="KAL2551162.1"/>
    </source>
</evidence>